<keyword evidence="4" id="KW-1185">Reference proteome</keyword>
<comment type="caution">
    <text evidence="3">The sequence shown here is derived from an EMBL/GenBank/DDBJ whole genome shotgun (WGS) entry which is preliminary data.</text>
</comment>
<gene>
    <name evidence="3" type="ORF">AHIS1636_00810</name>
</gene>
<accession>A0ABQ5MPY2</accession>
<organism evidence="3 4">
    <name type="scientific">Arthrobacter mangrovi</name>
    <dbReference type="NCBI Taxonomy" id="2966350"/>
    <lineage>
        <taxon>Bacteria</taxon>
        <taxon>Bacillati</taxon>
        <taxon>Actinomycetota</taxon>
        <taxon>Actinomycetes</taxon>
        <taxon>Micrococcales</taxon>
        <taxon>Micrococcaceae</taxon>
        <taxon>Arthrobacter</taxon>
    </lineage>
</organism>
<sequence>MHLLHLLAAAGPSGEPTLKPGLDPNQVTPGPWGFFITFGLAVVVILLIWDMTRRIRRVRYREQMEQDAQRAGAEGERAPSASDGGSSPAASGRGERRETEEERRRRLDKELNDKVTGRRDPGSPTEGASGRRPTDNGPAGS</sequence>
<proteinExistence type="predicted"/>
<feature type="region of interest" description="Disordered" evidence="1">
    <location>
        <begin position="63"/>
        <end position="141"/>
    </location>
</feature>
<feature type="compositionally biased region" description="Basic and acidic residues" evidence="1">
    <location>
        <begin position="93"/>
        <end position="121"/>
    </location>
</feature>
<keyword evidence="2" id="KW-0812">Transmembrane</keyword>
<evidence type="ECO:0000313" key="4">
    <source>
        <dbReference type="Proteomes" id="UP001209654"/>
    </source>
</evidence>
<dbReference type="Proteomes" id="UP001209654">
    <property type="component" value="Unassembled WGS sequence"/>
</dbReference>
<feature type="compositionally biased region" description="Low complexity" evidence="1">
    <location>
        <begin position="78"/>
        <end position="92"/>
    </location>
</feature>
<protein>
    <submittedName>
        <fullName evidence="3">Uncharacterized protein</fullName>
    </submittedName>
</protein>
<keyword evidence="2" id="KW-0472">Membrane</keyword>
<reference evidence="3 4" key="1">
    <citation type="journal article" date="2023" name="Int. J. Syst. Evol. Microbiol.">
        <title>Arthrobacter mangrovi sp. nov., an actinobacterium isolated from the rhizosphere of a mangrove.</title>
        <authorList>
            <person name="Hamada M."/>
            <person name="Saitou S."/>
            <person name="Enomoto N."/>
            <person name="Nanri K."/>
            <person name="Hidaka K."/>
            <person name="Miura T."/>
            <person name="Tamura T."/>
        </authorList>
    </citation>
    <scope>NUCLEOTIDE SEQUENCE [LARGE SCALE GENOMIC DNA]</scope>
    <source>
        <strain evidence="3 4">NBRC 112813</strain>
    </source>
</reference>
<feature type="compositionally biased region" description="Basic and acidic residues" evidence="1">
    <location>
        <begin position="63"/>
        <end position="77"/>
    </location>
</feature>
<dbReference type="RefSeq" id="WP_264793829.1">
    <property type="nucleotide sequence ID" value="NZ_BRVS01000001.1"/>
</dbReference>
<evidence type="ECO:0000256" key="1">
    <source>
        <dbReference type="SAM" id="MobiDB-lite"/>
    </source>
</evidence>
<evidence type="ECO:0000313" key="3">
    <source>
        <dbReference type="EMBL" id="GLB65642.1"/>
    </source>
</evidence>
<keyword evidence="2" id="KW-1133">Transmembrane helix</keyword>
<evidence type="ECO:0000256" key="2">
    <source>
        <dbReference type="SAM" id="Phobius"/>
    </source>
</evidence>
<feature type="transmembrane region" description="Helical" evidence="2">
    <location>
        <begin position="30"/>
        <end position="49"/>
    </location>
</feature>
<name>A0ABQ5MPY2_9MICC</name>
<dbReference type="EMBL" id="BRVS01000001">
    <property type="protein sequence ID" value="GLB65642.1"/>
    <property type="molecule type" value="Genomic_DNA"/>
</dbReference>